<evidence type="ECO:0000256" key="1">
    <source>
        <dbReference type="ARBA" id="ARBA00022737"/>
    </source>
</evidence>
<feature type="repeat" description="PPR" evidence="2">
    <location>
        <begin position="150"/>
        <end position="184"/>
    </location>
</feature>
<dbReference type="Proteomes" id="UP001187192">
    <property type="component" value="Unassembled WGS sequence"/>
</dbReference>
<dbReference type="PANTHER" id="PTHR47926:SF359">
    <property type="entry name" value="PENTACOTRIPEPTIDE-REPEAT REGION OF PRORP DOMAIN-CONTAINING PROTEIN"/>
    <property type="match status" value="1"/>
</dbReference>
<proteinExistence type="predicted"/>
<dbReference type="Pfam" id="PF13041">
    <property type="entry name" value="PPR_2"/>
    <property type="match status" value="2"/>
</dbReference>
<dbReference type="GO" id="GO:0003723">
    <property type="term" value="F:RNA binding"/>
    <property type="evidence" value="ECO:0007669"/>
    <property type="project" value="InterPro"/>
</dbReference>
<evidence type="ECO:0000313" key="4">
    <source>
        <dbReference type="Proteomes" id="UP001187192"/>
    </source>
</evidence>
<dbReference type="FunFam" id="1.25.40.10:FF:000427">
    <property type="entry name" value="Pentatricopeptide repeat-containing protein chloroplastic"/>
    <property type="match status" value="1"/>
</dbReference>
<dbReference type="AlphaFoldDB" id="A0AA88DBX5"/>
<dbReference type="PANTHER" id="PTHR47926">
    <property type="entry name" value="PENTATRICOPEPTIDE REPEAT-CONTAINING PROTEIN"/>
    <property type="match status" value="1"/>
</dbReference>
<dbReference type="InterPro" id="IPR046960">
    <property type="entry name" value="PPR_At4g14850-like_plant"/>
</dbReference>
<feature type="repeat" description="PPR" evidence="2">
    <location>
        <begin position="324"/>
        <end position="358"/>
    </location>
</feature>
<accession>A0AA88DBX5</accession>
<dbReference type="InterPro" id="IPR002885">
    <property type="entry name" value="PPR_rpt"/>
</dbReference>
<keyword evidence="1" id="KW-0677">Repeat</keyword>
<dbReference type="Pfam" id="PF01535">
    <property type="entry name" value="PPR"/>
    <property type="match status" value="3"/>
</dbReference>
<comment type="caution">
    <text evidence="3">The sequence shown here is derived from an EMBL/GenBank/DDBJ whole genome shotgun (WGS) entry which is preliminary data.</text>
</comment>
<dbReference type="Gene3D" id="1.25.40.10">
    <property type="entry name" value="Tetratricopeptide repeat domain"/>
    <property type="match status" value="4"/>
</dbReference>
<dbReference type="NCBIfam" id="TIGR00756">
    <property type="entry name" value="PPR"/>
    <property type="match status" value="4"/>
</dbReference>
<gene>
    <name evidence="3" type="ORF">TIFTF001_019597</name>
</gene>
<feature type="repeat" description="PPR" evidence="2">
    <location>
        <begin position="52"/>
        <end position="86"/>
    </location>
</feature>
<reference evidence="3" key="1">
    <citation type="submission" date="2023-07" db="EMBL/GenBank/DDBJ databases">
        <title>draft genome sequence of fig (Ficus carica).</title>
        <authorList>
            <person name="Takahashi T."/>
            <person name="Nishimura K."/>
        </authorList>
    </citation>
    <scope>NUCLEOTIDE SEQUENCE</scope>
</reference>
<evidence type="ECO:0000256" key="2">
    <source>
        <dbReference type="PROSITE-ProRule" id="PRU00708"/>
    </source>
</evidence>
<sequence>MSQLKQIHAQMLRNGLFFDAFTASKIVAFCALEDSGSLDYARLVLSQISNLTIFTCNSIIRGYTNRDCPREAILFYREMIFNGLEADRFPFPSLLKSCGDLREGKQLHCHSTKLGFASDSFVQNTLINMYSNCGCLVSARKMLEKMAERTVVSWATMIGAYAHWDQPTEALELFERMMSENEKPNEVTLVNVLSACAKARDLEMAKRVHNCVDESGFGYHVKLNTALMDVYCKCGCVSLARDLFDKMPEKNLFCWNVVINGHVEDSIKTERLFCSSVKCNSKERKGIRWHWSACCLLAAIWVLSSSCGGIESALDVFQELPKKDVMTWTALITGLAMCGEGEMALEYFHEMQKSGVKPDAVTFVGILAACSHAGRAGRIVEAGELIRKMPKAPDRFVLEAFLVPAESMETSKWLKELLDHS</sequence>
<keyword evidence="4" id="KW-1185">Reference proteome</keyword>
<name>A0AA88DBX5_FICCA</name>
<dbReference type="PROSITE" id="PS51375">
    <property type="entry name" value="PPR"/>
    <property type="match status" value="3"/>
</dbReference>
<evidence type="ECO:0000313" key="3">
    <source>
        <dbReference type="EMBL" id="GMN50441.1"/>
    </source>
</evidence>
<organism evidence="3 4">
    <name type="scientific">Ficus carica</name>
    <name type="common">Common fig</name>
    <dbReference type="NCBI Taxonomy" id="3494"/>
    <lineage>
        <taxon>Eukaryota</taxon>
        <taxon>Viridiplantae</taxon>
        <taxon>Streptophyta</taxon>
        <taxon>Embryophyta</taxon>
        <taxon>Tracheophyta</taxon>
        <taxon>Spermatophyta</taxon>
        <taxon>Magnoliopsida</taxon>
        <taxon>eudicotyledons</taxon>
        <taxon>Gunneridae</taxon>
        <taxon>Pentapetalae</taxon>
        <taxon>rosids</taxon>
        <taxon>fabids</taxon>
        <taxon>Rosales</taxon>
        <taxon>Moraceae</taxon>
        <taxon>Ficeae</taxon>
        <taxon>Ficus</taxon>
    </lineage>
</organism>
<dbReference type="EMBL" id="BTGU01000034">
    <property type="protein sequence ID" value="GMN50441.1"/>
    <property type="molecule type" value="Genomic_DNA"/>
</dbReference>
<evidence type="ECO:0008006" key="5">
    <source>
        <dbReference type="Google" id="ProtNLM"/>
    </source>
</evidence>
<dbReference type="GO" id="GO:0009451">
    <property type="term" value="P:RNA modification"/>
    <property type="evidence" value="ECO:0007669"/>
    <property type="project" value="InterPro"/>
</dbReference>
<dbReference type="InterPro" id="IPR011990">
    <property type="entry name" value="TPR-like_helical_dom_sf"/>
</dbReference>
<protein>
    <recommendedName>
        <fullName evidence="5">Pentatricopeptide repeat-containing protein</fullName>
    </recommendedName>
</protein>